<keyword evidence="2" id="KW-0132">Cell division</keyword>
<dbReference type="Gene3D" id="1.10.10.2260">
    <property type="entry name" value="MukE-like family, C-terminal domain"/>
    <property type="match status" value="1"/>
</dbReference>
<evidence type="ECO:0000256" key="5">
    <source>
        <dbReference type="ARBA" id="ARBA00023306"/>
    </source>
</evidence>
<evidence type="ECO:0000313" key="6">
    <source>
        <dbReference type="EMBL" id="BAU49580.1"/>
    </source>
</evidence>
<dbReference type="AlphaFoldDB" id="A0A1B4V7S5"/>
<accession>A0A1B4V7S5</accession>
<dbReference type="EMBL" id="AP014936">
    <property type="protein sequence ID" value="BAU49580.1"/>
    <property type="molecule type" value="Genomic_DNA"/>
</dbReference>
<dbReference type="InterPro" id="IPR042038">
    <property type="entry name" value="MukE_N"/>
</dbReference>
<dbReference type="RefSeq" id="WP_096461970.1">
    <property type="nucleotide sequence ID" value="NZ_AP014936.1"/>
</dbReference>
<keyword evidence="3" id="KW-0159">Chromosome partition</keyword>
<evidence type="ECO:0000256" key="1">
    <source>
        <dbReference type="ARBA" id="ARBA00022490"/>
    </source>
</evidence>
<evidence type="ECO:0000256" key="2">
    <source>
        <dbReference type="ARBA" id="ARBA00022618"/>
    </source>
</evidence>
<name>A0A1B4V7S5_9GAMM</name>
<dbReference type="Gene3D" id="1.10.10.2250">
    <property type="match status" value="1"/>
</dbReference>
<evidence type="ECO:0000313" key="7">
    <source>
        <dbReference type="Proteomes" id="UP000218899"/>
    </source>
</evidence>
<dbReference type="GO" id="GO:0030261">
    <property type="term" value="P:chromosome condensation"/>
    <property type="evidence" value="ECO:0007669"/>
    <property type="project" value="UniProtKB-KW"/>
</dbReference>
<dbReference type="InterPro" id="IPR042037">
    <property type="entry name" value="MukE_C"/>
</dbReference>
<evidence type="ECO:0000256" key="4">
    <source>
        <dbReference type="ARBA" id="ARBA00023067"/>
    </source>
</evidence>
<dbReference type="Proteomes" id="UP000218899">
    <property type="component" value="Chromosome"/>
</dbReference>
<keyword evidence="5" id="KW-0131">Cell cycle</keyword>
<keyword evidence="1" id="KW-0963">Cytoplasm</keyword>
<keyword evidence="7" id="KW-1185">Reference proteome</keyword>
<sequence length="220" mass="24881">MSAAVYPTLEAVLHDPLFPEVDVGLRSGRHYSLDGDIREYEFLQAAQEWLEAFYKRYGCRLLHGPESYYYLLSDGLLLGSRHMMVAEMLVGQTLALMRMDPAFLVRNGQIPEEKLLTMLEHLVGQERLLASLAPRTRGRDRGTDARKVREEVEKALHGLQRLGLVRRLADGDERLVLPRPAIMRFAEAVRDASDPAEALKRLVARGEARIPESLDSEDDA</sequence>
<gene>
    <name evidence="6" type="ORF">SVA_3032</name>
</gene>
<reference evidence="6 7" key="1">
    <citation type="submission" date="2015-08" db="EMBL/GenBank/DDBJ databases">
        <title>Complete genome sequence of Sulfurifustis variabilis.</title>
        <authorList>
            <person name="Miura A."/>
            <person name="Kojima H."/>
            <person name="Fukui M."/>
        </authorList>
    </citation>
    <scope>NUCLEOTIDE SEQUENCE [LARGE SCALE GENOMIC DNA]</scope>
    <source>
        <strain evidence="7">skN76</strain>
    </source>
</reference>
<dbReference type="KEGG" id="sva:SVA_3032"/>
<dbReference type="OrthoDB" id="6851447at2"/>
<organism evidence="6 7">
    <name type="scientific">Sulfurifustis variabilis</name>
    <dbReference type="NCBI Taxonomy" id="1675686"/>
    <lineage>
        <taxon>Bacteria</taxon>
        <taxon>Pseudomonadati</taxon>
        <taxon>Pseudomonadota</taxon>
        <taxon>Gammaproteobacteria</taxon>
        <taxon>Acidiferrobacterales</taxon>
        <taxon>Acidiferrobacteraceae</taxon>
        <taxon>Sulfurifustis</taxon>
    </lineage>
</organism>
<dbReference type="Pfam" id="PF04288">
    <property type="entry name" value="MukE"/>
    <property type="match status" value="1"/>
</dbReference>
<protein>
    <submittedName>
        <fullName evidence="6">Condesin subunit E</fullName>
    </submittedName>
</protein>
<proteinExistence type="predicted"/>
<keyword evidence="4" id="KW-0226">DNA condensation</keyword>
<dbReference type="GO" id="GO:0005737">
    <property type="term" value="C:cytoplasm"/>
    <property type="evidence" value="ECO:0007669"/>
    <property type="project" value="InterPro"/>
</dbReference>
<dbReference type="GO" id="GO:0007059">
    <property type="term" value="P:chromosome segregation"/>
    <property type="evidence" value="ECO:0007669"/>
    <property type="project" value="UniProtKB-KW"/>
</dbReference>
<evidence type="ECO:0000256" key="3">
    <source>
        <dbReference type="ARBA" id="ARBA00022829"/>
    </source>
</evidence>
<dbReference type="GO" id="GO:0051301">
    <property type="term" value="P:cell division"/>
    <property type="evidence" value="ECO:0007669"/>
    <property type="project" value="UniProtKB-KW"/>
</dbReference>
<dbReference type="InterPro" id="IPR007385">
    <property type="entry name" value="Scp_MukE"/>
</dbReference>